<dbReference type="EMBL" id="SACP01000001">
    <property type="protein sequence ID" value="RVU21759.1"/>
    <property type="molecule type" value="Genomic_DNA"/>
</dbReference>
<protein>
    <submittedName>
        <fullName evidence="1">BrnT family toxin</fullName>
    </submittedName>
</protein>
<reference evidence="1 2" key="1">
    <citation type="submission" date="2019-01" db="EMBL/GenBank/DDBJ databases">
        <authorList>
            <person name="Chen W.-M."/>
        </authorList>
    </citation>
    <scope>NUCLEOTIDE SEQUENCE [LARGE SCALE GENOMIC DNA]</scope>
    <source>
        <strain evidence="1 2">TER-1</strain>
    </source>
</reference>
<dbReference type="Proteomes" id="UP000286997">
    <property type="component" value="Unassembled WGS sequence"/>
</dbReference>
<dbReference type="InterPro" id="IPR038573">
    <property type="entry name" value="BrnT_sf"/>
</dbReference>
<dbReference type="InterPro" id="IPR007460">
    <property type="entry name" value="BrnT_toxin"/>
</dbReference>
<sequence length="89" mass="10420">MDFDWRDEKNETVRAGRGFGFEDAVGIFLGRTVEWQDTRQDYGEVRMVAVGETGGRFFTVVYTDRGPIRWIITAWAANRKERARWRNTA</sequence>
<dbReference type="AlphaFoldDB" id="A0A437PHK3"/>
<dbReference type="OrthoDB" id="839663at2"/>
<accession>A0A437PHK3</accession>
<proteinExistence type="predicted"/>
<evidence type="ECO:0000313" key="2">
    <source>
        <dbReference type="Proteomes" id="UP000286997"/>
    </source>
</evidence>
<evidence type="ECO:0000313" key="1">
    <source>
        <dbReference type="EMBL" id="RVU21759.1"/>
    </source>
</evidence>
<comment type="caution">
    <text evidence="1">The sequence shown here is derived from an EMBL/GenBank/DDBJ whole genome shotgun (WGS) entry which is preliminary data.</text>
</comment>
<gene>
    <name evidence="1" type="ORF">EOE48_01555</name>
</gene>
<organism evidence="1 2">
    <name type="scientific">Methylobacterium oryzihabitans</name>
    <dbReference type="NCBI Taxonomy" id="2499852"/>
    <lineage>
        <taxon>Bacteria</taxon>
        <taxon>Pseudomonadati</taxon>
        <taxon>Pseudomonadota</taxon>
        <taxon>Alphaproteobacteria</taxon>
        <taxon>Hyphomicrobiales</taxon>
        <taxon>Methylobacteriaceae</taxon>
        <taxon>Methylobacterium</taxon>
    </lineage>
</organism>
<dbReference type="Pfam" id="PF04365">
    <property type="entry name" value="BrnT_toxin"/>
    <property type="match status" value="1"/>
</dbReference>
<keyword evidence="2" id="KW-1185">Reference proteome</keyword>
<name>A0A437PHK3_9HYPH</name>
<dbReference type="RefSeq" id="WP_127727002.1">
    <property type="nucleotide sequence ID" value="NZ_SACP01000001.1"/>
</dbReference>
<dbReference type="Gene3D" id="3.10.450.530">
    <property type="entry name" value="Ribonuclease toxin, BrnT, of type II toxin-antitoxin system"/>
    <property type="match status" value="1"/>
</dbReference>